<protein>
    <recommendedName>
        <fullName evidence="4">BED-type domain-containing protein</fullName>
    </recommendedName>
</protein>
<keyword evidence="3" id="KW-1185">Reference proteome</keyword>
<evidence type="ECO:0008006" key="4">
    <source>
        <dbReference type="Google" id="ProtNLM"/>
    </source>
</evidence>
<accession>A0A9K3I9N6</accession>
<feature type="compositionally biased region" description="Acidic residues" evidence="1">
    <location>
        <begin position="90"/>
        <end position="99"/>
    </location>
</feature>
<name>A0A9K3I9N6_HELAN</name>
<evidence type="ECO:0000313" key="2">
    <source>
        <dbReference type="EMBL" id="KAF5792722.1"/>
    </source>
</evidence>
<proteinExistence type="predicted"/>
<evidence type="ECO:0000256" key="1">
    <source>
        <dbReference type="SAM" id="MobiDB-lite"/>
    </source>
</evidence>
<dbReference type="Gramene" id="mRNA:HanXRQr2_Chr09g0409191">
    <property type="protein sequence ID" value="mRNA:HanXRQr2_Chr09g0409191"/>
    <property type="gene ID" value="HanXRQr2_Chr09g0409191"/>
</dbReference>
<sequence>MADAGPSEYRKTDPGWKYNFVVNSNDKNAITCKFCQKVTKGGIFRAKLYQIGGNRNVKDCSKCPQEVKDELKAYIISQKAKKTNEGLRDMEDEPEDDGVMEMPNLQNKRMKTNVKGPLDMYTTQGKGKTVQKT</sequence>
<dbReference type="EMBL" id="MNCJ02000324">
    <property type="protein sequence ID" value="KAF5792722.1"/>
    <property type="molecule type" value="Genomic_DNA"/>
</dbReference>
<reference evidence="2" key="2">
    <citation type="submission" date="2020-06" db="EMBL/GenBank/DDBJ databases">
        <title>Helianthus annuus Genome sequencing and assembly Release 2.</title>
        <authorList>
            <person name="Gouzy J."/>
            <person name="Langlade N."/>
            <person name="Munos S."/>
        </authorList>
    </citation>
    <scope>NUCLEOTIDE SEQUENCE</scope>
    <source>
        <tissue evidence="2">Leaves</tissue>
    </source>
</reference>
<evidence type="ECO:0000313" key="3">
    <source>
        <dbReference type="Proteomes" id="UP000215914"/>
    </source>
</evidence>
<feature type="compositionally biased region" description="Low complexity" evidence="1">
    <location>
        <begin position="122"/>
        <end position="133"/>
    </location>
</feature>
<reference evidence="2" key="1">
    <citation type="journal article" date="2017" name="Nature">
        <title>The sunflower genome provides insights into oil metabolism, flowering and Asterid evolution.</title>
        <authorList>
            <person name="Badouin H."/>
            <person name="Gouzy J."/>
            <person name="Grassa C.J."/>
            <person name="Murat F."/>
            <person name="Staton S.E."/>
            <person name="Cottret L."/>
            <person name="Lelandais-Briere C."/>
            <person name="Owens G.L."/>
            <person name="Carrere S."/>
            <person name="Mayjonade B."/>
            <person name="Legrand L."/>
            <person name="Gill N."/>
            <person name="Kane N.C."/>
            <person name="Bowers J.E."/>
            <person name="Hubner S."/>
            <person name="Bellec A."/>
            <person name="Berard A."/>
            <person name="Berges H."/>
            <person name="Blanchet N."/>
            <person name="Boniface M.C."/>
            <person name="Brunel D."/>
            <person name="Catrice O."/>
            <person name="Chaidir N."/>
            <person name="Claudel C."/>
            <person name="Donnadieu C."/>
            <person name="Faraut T."/>
            <person name="Fievet G."/>
            <person name="Helmstetter N."/>
            <person name="King M."/>
            <person name="Knapp S.J."/>
            <person name="Lai Z."/>
            <person name="Le Paslier M.C."/>
            <person name="Lippi Y."/>
            <person name="Lorenzon L."/>
            <person name="Mandel J.R."/>
            <person name="Marage G."/>
            <person name="Marchand G."/>
            <person name="Marquand E."/>
            <person name="Bret-Mestries E."/>
            <person name="Morien E."/>
            <person name="Nambeesan S."/>
            <person name="Nguyen T."/>
            <person name="Pegot-Espagnet P."/>
            <person name="Pouilly N."/>
            <person name="Raftis F."/>
            <person name="Sallet E."/>
            <person name="Schiex T."/>
            <person name="Thomas J."/>
            <person name="Vandecasteele C."/>
            <person name="Vares D."/>
            <person name="Vear F."/>
            <person name="Vautrin S."/>
            <person name="Crespi M."/>
            <person name="Mangin B."/>
            <person name="Burke J.M."/>
            <person name="Salse J."/>
            <person name="Munos S."/>
            <person name="Vincourt P."/>
            <person name="Rieseberg L.H."/>
            <person name="Langlade N.B."/>
        </authorList>
    </citation>
    <scope>NUCLEOTIDE SEQUENCE</scope>
    <source>
        <tissue evidence="2">Leaves</tissue>
    </source>
</reference>
<comment type="caution">
    <text evidence="2">The sequence shown here is derived from an EMBL/GenBank/DDBJ whole genome shotgun (WGS) entry which is preliminary data.</text>
</comment>
<organism evidence="2 3">
    <name type="scientific">Helianthus annuus</name>
    <name type="common">Common sunflower</name>
    <dbReference type="NCBI Taxonomy" id="4232"/>
    <lineage>
        <taxon>Eukaryota</taxon>
        <taxon>Viridiplantae</taxon>
        <taxon>Streptophyta</taxon>
        <taxon>Embryophyta</taxon>
        <taxon>Tracheophyta</taxon>
        <taxon>Spermatophyta</taxon>
        <taxon>Magnoliopsida</taxon>
        <taxon>eudicotyledons</taxon>
        <taxon>Gunneridae</taxon>
        <taxon>Pentapetalae</taxon>
        <taxon>asterids</taxon>
        <taxon>campanulids</taxon>
        <taxon>Asterales</taxon>
        <taxon>Asteraceae</taxon>
        <taxon>Asteroideae</taxon>
        <taxon>Heliantheae alliance</taxon>
        <taxon>Heliantheae</taxon>
        <taxon>Helianthus</taxon>
    </lineage>
</organism>
<feature type="region of interest" description="Disordered" evidence="1">
    <location>
        <begin position="82"/>
        <end position="133"/>
    </location>
</feature>
<dbReference type="Proteomes" id="UP000215914">
    <property type="component" value="Unassembled WGS sequence"/>
</dbReference>
<dbReference type="AlphaFoldDB" id="A0A9K3I9N6"/>
<gene>
    <name evidence="2" type="ORF">HanXRQr2_Chr09g0409191</name>
</gene>